<dbReference type="SUPFAM" id="SSF69695">
    <property type="entry name" value="SRP19"/>
    <property type="match status" value="1"/>
</dbReference>
<feature type="region of interest" description="Disordered" evidence="5">
    <location>
        <begin position="106"/>
        <end position="147"/>
    </location>
</feature>
<dbReference type="InterPro" id="IPR002778">
    <property type="entry name" value="Signal_recog_particle_SRP19"/>
</dbReference>
<dbReference type="PANTHER" id="PTHR17453:SF0">
    <property type="entry name" value="SIGNAL RECOGNITION PARTICLE 19 KDA PROTEIN"/>
    <property type="match status" value="1"/>
</dbReference>
<dbReference type="InterPro" id="IPR036521">
    <property type="entry name" value="SRP19-like_sf"/>
</dbReference>
<evidence type="ECO:0008006" key="8">
    <source>
        <dbReference type="Google" id="ProtNLM"/>
    </source>
</evidence>
<evidence type="ECO:0000256" key="3">
    <source>
        <dbReference type="ARBA" id="ARBA00023135"/>
    </source>
</evidence>
<proteinExistence type="predicted"/>
<evidence type="ECO:0000313" key="6">
    <source>
        <dbReference type="EMBL" id="KAK9845725.1"/>
    </source>
</evidence>
<gene>
    <name evidence="6" type="ORF">WJX81_000634</name>
</gene>
<sequence length="147" mass="15556">MNTEHDRRVCVYPCYINAKRTVAAGRKIAKDKACENPTAPEIVDCCVMGLKLPAVLEPEKGHPRDFMIRGRARVSLRGEGGSLINPDVPSRKVLLEKVAELVPRHPGRSAKKVAALASLKQPPGASAGPSGAAGTGKGGKGGKKKRK</sequence>
<evidence type="ECO:0000256" key="4">
    <source>
        <dbReference type="ARBA" id="ARBA00023274"/>
    </source>
</evidence>
<keyword evidence="2" id="KW-0963">Cytoplasm</keyword>
<protein>
    <recommendedName>
        <fullName evidence="8">Signal recognition particle 19 kDa protein</fullName>
    </recommendedName>
</protein>
<dbReference type="AlphaFoldDB" id="A0AAW1SIR3"/>
<dbReference type="GO" id="GO:0006617">
    <property type="term" value="P:SRP-dependent cotranslational protein targeting to membrane, signal sequence recognition"/>
    <property type="evidence" value="ECO:0007669"/>
    <property type="project" value="TreeGrafter"/>
</dbReference>
<keyword evidence="7" id="KW-1185">Reference proteome</keyword>
<dbReference type="PANTHER" id="PTHR17453">
    <property type="entry name" value="SIGNAL RECOGNITION PARTICLE 19 KD PROTEIN"/>
    <property type="match status" value="1"/>
</dbReference>
<comment type="caution">
    <text evidence="6">The sequence shown here is derived from an EMBL/GenBank/DDBJ whole genome shotgun (WGS) entry which is preliminary data.</text>
</comment>
<keyword evidence="4" id="KW-0687">Ribonucleoprotein</keyword>
<dbReference type="Proteomes" id="UP001445335">
    <property type="component" value="Unassembled WGS sequence"/>
</dbReference>
<name>A0AAW1SIR3_9CHLO</name>
<organism evidence="6 7">
    <name type="scientific">Elliptochloris bilobata</name>
    <dbReference type="NCBI Taxonomy" id="381761"/>
    <lineage>
        <taxon>Eukaryota</taxon>
        <taxon>Viridiplantae</taxon>
        <taxon>Chlorophyta</taxon>
        <taxon>core chlorophytes</taxon>
        <taxon>Trebouxiophyceae</taxon>
        <taxon>Trebouxiophyceae incertae sedis</taxon>
        <taxon>Elliptochloris clade</taxon>
        <taxon>Elliptochloris</taxon>
    </lineage>
</organism>
<evidence type="ECO:0000256" key="5">
    <source>
        <dbReference type="SAM" id="MobiDB-lite"/>
    </source>
</evidence>
<dbReference type="Pfam" id="PF01922">
    <property type="entry name" value="SRP19"/>
    <property type="match status" value="1"/>
</dbReference>
<dbReference type="EMBL" id="JALJOU010000002">
    <property type="protein sequence ID" value="KAK9845725.1"/>
    <property type="molecule type" value="Genomic_DNA"/>
</dbReference>
<reference evidence="6 7" key="1">
    <citation type="journal article" date="2024" name="Nat. Commun.">
        <title>Phylogenomics reveals the evolutionary origins of lichenization in chlorophyte algae.</title>
        <authorList>
            <person name="Puginier C."/>
            <person name="Libourel C."/>
            <person name="Otte J."/>
            <person name="Skaloud P."/>
            <person name="Haon M."/>
            <person name="Grisel S."/>
            <person name="Petersen M."/>
            <person name="Berrin J.G."/>
            <person name="Delaux P.M."/>
            <person name="Dal Grande F."/>
            <person name="Keller J."/>
        </authorList>
    </citation>
    <scope>NUCLEOTIDE SEQUENCE [LARGE SCALE GENOMIC DNA]</scope>
    <source>
        <strain evidence="6 7">SAG 245.80</strain>
    </source>
</reference>
<evidence type="ECO:0000256" key="2">
    <source>
        <dbReference type="ARBA" id="ARBA00022490"/>
    </source>
</evidence>
<evidence type="ECO:0000313" key="7">
    <source>
        <dbReference type="Proteomes" id="UP001445335"/>
    </source>
</evidence>
<evidence type="ECO:0000256" key="1">
    <source>
        <dbReference type="ARBA" id="ARBA00004496"/>
    </source>
</evidence>
<dbReference type="GO" id="GO:0008312">
    <property type="term" value="F:7S RNA binding"/>
    <property type="evidence" value="ECO:0007669"/>
    <property type="project" value="InterPro"/>
</dbReference>
<keyword evidence="3" id="KW-0733">Signal recognition particle</keyword>
<accession>A0AAW1SIR3</accession>
<comment type="subcellular location">
    <subcellularLocation>
        <location evidence="1">Cytoplasm</location>
    </subcellularLocation>
</comment>
<dbReference type="Gene3D" id="3.30.56.30">
    <property type="entry name" value="Signal recognition particle, SRP19-like subunit"/>
    <property type="match status" value="1"/>
</dbReference>
<feature type="compositionally biased region" description="Low complexity" evidence="5">
    <location>
        <begin position="112"/>
        <end position="130"/>
    </location>
</feature>
<dbReference type="GO" id="GO:0005786">
    <property type="term" value="C:signal recognition particle, endoplasmic reticulum targeting"/>
    <property type="evidence" value="ECO:0007669"/>
    <property type="project" value="UniProtKB-KW"/>
</dbReference>